<dbReference type="Pfam" id="PF00732">
    <property type="entry name" value="GMC_oxred_N"/>
    <property type="match status" value="1"/>
</dbReference>
<dbReference type="InterPro" id="IPR007867">
    <property type="entry name" value="GMC_OxRtase_C"/>
</dbReference>
<dbReference type="SUPFAM" id="SSF51905">
    <property type="entry name" value="FAD/NAD(P)-binding domain"/>
    <property type="match status" value="1"/>
</dbReference>
<dbReference type="SUPFAM" id="SSF54373">
    <property type="entry name" value="FAD-linked reductases, C-terminal domain"/>
    <property type="match status" value="1"/>
</dbReference>
<dbReference type="InterPro" id="IPR000172">
    <property type="entry name" value="GMC_OxRdtase_N"/>
</dbReference>
<evidence type="ECO:0000313" key="7">
    <source>
        <dbReference type="EMBL" id="MFC4769173.1"/>
    </source>
</evidence>
<organism evidence="7 8">
    <name type="scientific">Effusibacillus consociatus</name>
    <dbReference type="NCBI Taxonomy" id="1117041"/>
    <lineage>
        <taxon>Bacteria</taxon>
        <taxon>Bacillati</taxon>
        <taxon>Bacillota</taxon>
        <taxon>Bacilli</taxon>
        <taxon>Bacillales</taxon>
        <taxon>Alicyclobacillaceae</taxon>
        <taxon>Effusibacillus</taxon>
    </lineage>
</organism>
<dbReference type="InterPro" id="IPR036779">
    <property type="entry name" value="LysM_dom_sf"/>
</dbReference>
<dbReference type="Proteomes" id="UP001596002">
    <property type="component" value="Unassembled WGS sequence"/>
</dbReference>
<evidence type="ECO:0000256" key="4">
    <source>
        <dbReference type="ARBA" id="ARBA00022827"/>
    </source>
</evidence>
<proteinExistence type="inferred from homology"/>
<name>A0ABV9Q5I3_9BACL</name>
<comment type="similarity">
    <text evidence="2">Belongs to the GMC oxidoreductase family.</text>
</comment>
<dbReference type="InterPro" id="IPR051473">
    <property type="entry name" value="P2Ox-like"/>
</dbReference>
<dbReference type="InterPro" id="IPR036188">
    <property type="entry name" value="FAD/NAD-bd_sf"/>
</dbReference>
<dbReference type="PROSITE" id="PS51782">
    <property type="entry name" value="LYSM"/>
    <property type="match status" value="1"/>
</dbReference>
<dbReference type="Gene3D" id="3.50.50.60">
    <property type="entry name" value="FAD/NAD(P)-binding domain"/>
    <property type="match status" value="2"/>
</dbReference>
<dbReference type="Gene3D" id="3.10.350.10">
    <property type="entry name" value="LysM domain"/>
    <property type="match status" value="1"/>
</dbReference>
<dbReference type="RefSeq" id="WP_380027388.1">
    <property type="nucleotide sequence ID" value="NZ_JBHSHC010000119.1"/>
</dbReference>
<feature type="domain" description="LysM" evidence="6">
    <location>
        <begin position="2"/>
        <end position="47"/>
    </location>
</feature>
<keyword evidence="8" id="KW-1185">Reference proteome</keyword>
<keyword evidence="4" id="KW-0274">FAD</keyword>
<evidence type="ECO:0000256" key="3">
    <source>
        <dbReference type="ARBA" id="ARBA00022630"/>
    </source>
</evidence>
<dbReference type="CDD" id="cd00118">
    <property type="entry name" value="LysM"/>
    <property type="match status" value="1"/>
</dbReference>
<dbReference type="PANTHER" id="PTHR42784:SF1">
    <property type="entry name" value="PYRANOSE 2-OXIDASE"/>
    <property type="match status" value="1"/>
</dbReference>
<evidence type="ECO:0000256" key="1">
    <source>
        <dbReference type="ARBA" id="ARBA00001974"/>
    </source>
</evidence>
<accession>A0ABV9Q5I3</accession>
<comment type="caution">
    <text evidence="7">The sequence shown here is derived from an EMBL/GenBank/DDBJ whole genome shotgun (WGS) entry which is preliminary data.</text>
</comment>
<reference evidence="8" key="1">
    <citation type="journal article" date="2019" name="Int. J. Syst. Evol. Microbiol.">
        <title>The Global Catalogue of Microorganisms (GCM) 10K type strain sequencing project: providing services to taxonomists for standard genome sequencing and annotation.</title>
        <authorList>
            <consortium name="The Broad Institute Genomics Platform"/>
            <consortium name="The Broad Institute Genome Sequencing Center for Infectious Disease"/>
            <person name="Wu L."/>
            <person name="Ma J."/>
        </authorList>
    </citation>
    <scope>NUCLEOTIDE SEQUENCE [LARGE SCALE GENOMIC DNA]</scope>
    <source>
        <strain evidence="8">WYCCWR 12678</strain>
    </source>
</reference>
<sequence length="545" mass="61320">MQVYIALDGETLRIIASKLRIELEQLMSLNPDITDPDRTIAGQRVNYLNLTDIPVCFPPPPTTDQKHWIPLTPLEEMEKTDYDVLIVGTGAGGGAALWRLCDKWARSGRRIGVVEQGDLLLPTHSFNVATMNAQRKHNFFWNNVKPLGKFLPDFPGAMQLFALGGRTLFWWAVTPRMHPVDIAQWPVTFDEMEPYYNIAEGVLNVSRLYSQGSKVTEILLTRLRERSFPDVIEQPMAVDLSETKFGQLRANPFFSSIVFLATALNRHPFDLAVQARATRVLSEHGRAVGIEVMTPEMKSYVLRARTVVLSGSTWETPRLLLYSGIEGRAIGQYLMNHSKIFARAKVKRTDFPEVLGTLSILIPRADNRPYQIQIMGPHFERFYWHQPYDVEPLLPEVGFEIHSFGVVEPRYENRMFLDPTRADAYGVPEIQVNFSYSERDKAVIRELADAVKQAVHDMGASFVLNNGEPDLCLRVPGDDTHEVGTCRMGDDPSTSATNRFGQIHGIPNLYVADNSVLPTSGAANPTLTTIALAIRTADHIIHQLR</sequence>
<protein>
    <submittedName>
        <fullName evidence="7">GMC oxidoreductase</fullName>
    </submittedName>
</protein>
<gene>
    <name evidence="7" type="ORF">ACFO8Q_17730</name>
</gene>
<dbReference type="InterPro" id="IPR018392">
    <property type="entry name" value="LysM"/>
</dbReference>
<dbReference type="Pfam" id="PF05199">
    <property type="entry name" value="GMC_oxred_C"/>
    <property type="match status" value="1"/>
</dbReference>
<dbReference type="EMBL" id="JBHSHC010000119">
    <property type="protein sequence ID" value="MFC4769173.1"/>
    <property type="molecule type" value="Genomic_DNA"/>
</dbReference>
<keyword evidence="5" id="KW-0560">Oxidoreductase</keyword>
<evidence type="ECO:0000313" key="8">
    <source>
        <dbReference type="Proteomes" id="UP001596002"/>
    </source>
</evidence>
<evidence type="ECO:0000259" key="6">
    <source>
        <dbReference type="PROSITE" id="PS51782"/>
    </source>
</evidence>
<evidence type="ECO:0000256" key="2">
    <source>
        <dbReference type="ARBA" id="ARBA00010790"/>
    </source>
</evidence>
<keyword evidence="3" id="KW-0285">Flavoprotein</keyword>
<evidence type="ECO:0000256" key="5">
    <source>
        <dbReference type="ARBA" id="ARBA00023002"/>
    </source>
</evidence>
<comment type="cofactor">
    <cofactor evidence="1">
        <name>FAD</name>
        <dbReference type="ChEBI" id="CHEBI:57692"/>
    </cofactor>
</comment>
<dbReference type="PANTHER" id="PTHR42784">
    <property type="entry name" value="PYRANOSE 2-OXIDASE"/>
    <property type="match status" value="1"/>
</dbReference>